<keyword evidence="8" id="KW-0132">Cell division</keyword>
<evidence type="ECO:0000313" key="19">
    <source>
        <dbReference type="Proteomes" id="UP000094020"/>
    </source>
</evidence>
<reference evidence="17" key="3">
    <citation type="submission" date="2016-07" db="EMBL/GenBank/DDBJ databases">
        <title>Evolution of pathogenesis and genome organization in the Tremellales.</title>
        <authorList>
            <person name="Cuomo C."/>
            <person name="Litvintseva A."/>
            <person name="Heitman J."/>
            <person name="Chen Y."/>
            <person name="Sun S."/>
            <person name="Springer D."/>
            <person name="Dromer F."/>
            <person name="Young S."/>
            <person name="Zeng Q."/>
            <person name="Chapman S."/>
            <person name="Gujja S."/>
            <person name="Saif S."/>
            <person name="Birren B."/>
        </authorList>
    </citation>
    <scope>NUCLEOTIDE SEQUENCE</scope>
    <source>
        <strain evidence="17">CBS 10737</strain>
    </source>
</reference>
<keyword evidence="7" id="KW-0963">Cytoplasm</keyword>
<keyword evidence="10" id="KW-0498">Mitosis</keyword>
<feature type="region of interest" description="Disordered" evidence="16">
    <location>
        <begin position="182"/>
        <end position="347"/>
    </location>
</feature>
<dbReference type="Proteomes" id="UP000094020">
    <property type="component" value="Chromosome 10"/>
</dbReference>
<evidence type="ECO:0000256" key="14">
    <source>
        <dbReference type="ARBA" id="ARBA00023306"/>
    </source>
</evidence>
<evidence type="ECO:0000256" key="15">
    <source>
        <dbReference type="ARBA" id="ARBA00023328"/>
    </source>
</evidence>
<dbReference type="PANTHER" id="PTHR28200:SF1">
    <property type="entry name" value="DASH COMPLEX SUBUNIT ASK1"/>
    <property type="match status" value="1"/>
</dbReference>
<reference evidence="17" key="1">
    <citation type="submission" date="2013-07" db="EMBL/GenBank/DDBJ databases">
        <title>The Genome Sequence of Cryptococcus pinus CBS10737.</title>
        <authorList>
            <consortium name="The Broad Institute Genome Sequencing Platform"/>
            <person name="Cuomo C."/>
            <person name="Litvintseva A."/>
            <person name="Chen Y."/>
            <person name="Heitman J."/>
            <person name="Sun S."/>
            <person name="Springer D."/>
            <person name="Dromer F."/>
            <person name="Young S.K."/>
            <person name="Zeng Q."/>
            <person name="Gargeya S."/>
            <person name="Fitzgerald M."/>
            <person name="Abouelleil A."/>
            <person name="Alvarado L."/>
            <person name="Berlin A.M."/>
            <person name="Chapman S.B."/>
            <person name="Dewar J."/>
            <person name="Goldberg J."/>
            <person name="Griggs A."/>
            <person name="Gujja S."/>
            <person name="Hansen M."/>
            <person name="Howarth C."/>
            <person name="Imamovic A."/>
            <person name="Larimer J."/>
            <person name="McCowan C."/>
            <person name="Murphy C."/>
            <person name="Pearson M."/>
            <person name="Priest M."/>
            <person name="Roberts A."/>
            <person name="Saif S."/>
            <person name="Shea T."/>
            <person name="Sykes S."/>
            <person name="Wortman J."/>
            <person name="Nusbaum C."/>
            <person name="Birren B."/>
        </authorList>
    </citation>
    <scope>NUCLEOTIDE SEQUENCE [LARGE SCALE GENOMIC DNA]</scope>
    <source>
        <strain evidence="17">CBS 10737</strain>
    </source>
</reference>
<dbReference type="GO" id="GO:0051301">
    <property type="term" value="P:cell division"/>
    <property type="evidence" value="ECO:0007669"/>
    <property type="project" value="UniProtKB-KW"/>
</dbReference>
<evidence type="ECO:0000313" key="17">
    <source>
        <dbReference type="EMBL" id="OCF48454.1"/>
    </source>
</evidence>
<sequence>MSNTNPLLSPPFYVIPGIDPNSPISAQTEQIDQLNTLLLQEIDANFARFHQIVTSRILPEIKRFAIAGEPTREAAQFWRSFFEAASSIRLPGTTDTASHLQQDTSTQYDDQTMTLRRDQDDTAAHPNDESGSSFIFDPSATSSTPLPAGRTGVHESWEDSMESPFDRLDRKLRDELKIDQNYGDQSALSSDLPTPSLPSGYSLPHLSKNASSISSWNQTPSFQNQNQPQHQNLDDSQEEYSTGTVNPEDIPITSQNHQPSRPSSATPKANRTIASSSASTSENPFGANFSGIADLRSTPLNAGKFKSKSSKTKRPPKQSILPGINDEDSSDEEGGIPYGMSPPVTMKFSLPPKAQAVFNVSKTPAKSSSKEKDKLPVKEIHNEGEKQAKFILDDLLEEMGSELSPRLDTPEGLGRYSIMPGDLIPGEGKLLFSQERIPQQSITEEENGEEENTYHPNVHSNLGQQHSRMRRSTGANTSFGSDIIDLPVGQQVYSAEDSFEGDSFGDSLDDEEITSSNTISHTGTGTGTGTGIATGTISSVPYSIYENNIADNSYLSSEGDLTRQGDLSEAGVIFGQQPNYLPQQQQHQQQIHNATLAGGKEGIGRRKSQFELMKREEMDTYFGGKLEDAAGNDVLNSPTNQRKAGGL</sequence>
<feature type="compositionally biased region" description="Polar residues" evidence="16">
    <location>
        <begin position="208"/>
        <end position="231"/>
    </location>
</feature>
<name>A0A1B9HYY1_9TREE</name>
<reference evidence="18" key="2">
    <citation type="submission" date="2013-07" db="EMBL/GenBank/DDBJ databases">
        <authorList>
            <consortium name="The Broad Institute Genome Sequencing Platform"/>
            <person name="Cuomo C."/>
            <person name="Litvintseva A."/>
            <person name="Chen Y."/>
            <person name="Heitman J."/>
            <person name="Sun S."/>
            <person name="Springer D."/>
            <person name="Dromer F."/>
            <person name="Young S.K."/>
            <person name="Zeng Q."/>
            <person name="Gargeya S."/>
            <person name="Fitzgerald M."/>
            <person name="Abouelleil A."/>
            <person name="Alvarado L."/>
            <person name="Berlin A.M."/>
            <person name="Chapman S.B."/>
            <person name="Dewar J."/>
            <person name="Goldberg J."/>
            <person name="Griggs A."/>
            <person name="Gujja S."/>
            <person name="Hansen M."/>
            <person name="Howarth C."/>
            <person name="Imamovic A."/>
            <person name="Larimer J."/>
            <person name="McCowan C."/>
            <person name="Murphy C."/>
            <person name="Pearson M."/>
            <person name="Priest M."/>
            <person name="Roberts A."/>
            <person name="Saif S."/>
            <person name="Shea T."/>
            <person name="Sykes S."/>
            <person name="Wortman J."/>
            <person name="Nusbaum C."/>
            <person name="Birren B."/>
        </authorList>
    </citation>
    <scope>NUCLEOTIDE SEQUENCE</scope>
    <source>
        <strain evidence="18">CBS 10737</strain>
    </source>
</reference>
<keyword evidence="14" id="KW-0131">Cell cycle</keyword>
<feature type="compositionally biased region" description="Polar residues" evidence="16">
    <location>
        <begin position="252"/>
        <end position="283"/>
    </location>
</feature>
<comment type="subcellular location">
    <subcellularLocation>
        <location evidence="3">Chromosome</location>
        <location evidence="3">Centromere</location>
        <location evidence="3">Kinetochore</location>
    </subcellularLocation>
    <subcellularLocation>
        <location evidence="2">Cytoplasm</location>
        <location evidence="2">Cytoskeleton</location>
        <location evidence="2">Spindle</location>
    </subcellularLocation>
    <subcellularLocation>
        <location evidence="1">Nucleus</location>
    </subcellularLocation>
</comment>
<feature type="compositionally biased region" description="Basic and acidic residues" evidence="16">
    <location>
        <begin position="119"/>
        <end position="128"/>
    </location>
</feature>
<dbReference type="GO" id="GO:0072686">
    <property type="term" value="C:mitotic spindle"/>
    <property type="evidence" value="ECO:0007669"/>
    <property type="project" value="InterPro"/>
</dbReference>
<evidence type="ECO:0000256" key="1">
    <source>
        <dbReference type="ARBA" id="ARBA00004123"/>
    </source>
</evidence>
<keyword evidence="11" id="KW-0995">Kinetochore</keyword>
<evidence type="ECO:0000256" key="5">
    <source>
        <dbReference type="ARBA" id="ARBA00014520"/>
    </source>
</evidence>
<feature type="compositionally biased region" description="Polar residues" evidence="16">
    <location>
        <begin position="454"/>
        <end position="466"/>
    </location>
</feature>
<reference evidence="18" key="4">
    <citation type="submission" date="2024-02" db="EMBL/GenBank/DDBJ databases">
        <title>Comparative genomics of Cryptococcus and Kwoniella reveals pathogenesis evolution and contrasting modes of karyotype evolution via chromosome fusion or intercentromeric recombination.</title>
        <authorList>
            <person name="Coelho M.A."/>
            <person name="David-Palma M."/>
            <person name="Shea T."/>
            <person name="Bowers K."/>
            <person name="McGinley-Smith S."/>
            <person name="Mohammad A.W."/>
            <person name="Gnirke A."/>
            <person name="Yurkov A.M."/>
            <person name="Nowrousian M."/>
            <person name="Sun S."/>
            <person name="Cuomo C.A."/>
            <person name="Heitman J."/>
        </authorList>
    </citation>
    <scope>NUCLEOTIDE SEQUENCE</scope>
    <source>
        <strain evidence="18">CBS 10737</strain>
    </source>
</reference>
<feature type="compositionally biased region" description="Polar residues" evidence="16">
    <location>
        <begin position="129"/>
        <end position="145"/>
    </location>
</feature>
<dbReference type="AlphaFoldDB" id="A0A1B9HYY1"/>
<feature type="region of interest" description="Disordered" evidence="16">
    <location>
        <begin position="624"/>
        <end position="647"/>
    </location>
</feature>
<feature type="compositionally biased region" description="Basic residues" evidence="16">
    <location>
        <begin position="305"/>
        <end position="316"/>
    </location>
</feature>
<feature type="region of interest" description="Disordered" evidence="16">
    <location>
        <begin position="442"/>
        <end position="475"/>
    </location>
</feature>
<comment type="similarity">
    <text evidence="4">Belongs to the DASH complex ASK1 family.</text>
</comment>
<dbReference type="KEGG" id="kpin:30173602"/>
<feature type="region of interest" description="Disordered" evidence="16">
    <location>
        <begin position="360"/>
        <end position="381"/>
    </location>
</feature>
<evidence type="ECO:0000256" key="9">
    <source>
        <dbReference type="ARBA" id="ARBA00022701"/>
    </source>
</evidence>
<keyword evidence="19" id="KW-1185">Reference proteome</keyword>
<evidence type="ECO:0000256" key="13">
    <source>
        <dbReference type="ARBA" id="ARBA00023242"/>
    </source>
</evidence>
<evidence type="ECO:0000256" key="7">
    <source>
        <dbReference type="ARBA" id="ARBA00022490"/>
    </source>
</evidence>
<dbReference type="PANTHER" id="PTHR28200">
    <property type="entry name" value="DASH COMPLEX SUBUNIT ASK1"/>
    <property type="match status" value="1"/>
</dbReference>
<evidence type="ECO:0000256" key="3">
    <source>
        <dbReference type="ARBA" id="ARBA00004629"/>
    </source>
</evidence>
<keyword evidence="13" id="KW-0539">Nucleus</keyword>
<feature type="compositionally biased region" description="Low complexity" evidence="16">
    <location>
        <begin position="186"/>
        <end position="199"/>
    </location>
</feature>
<evidence type="ECO:0000256" key="10">
    <source>
        <dbReference type="ARBA" id="ARBA00022776"/>
    </source>
</evidence>
<evidence type="ECO:0000256" key="2">
    <source>
        <dbReference type="ARBA" id="ARBA00004186"/>
    </source>
</evidence>
<gene>
    <name evidence="17" type="ORF">I206_05233</name>
    <name evidence="18" type="ORF">I206_107223</name>
</gene>
<dbReference type="RefSeq" id="XP_019009673.1">
    <property type="nucleotide sequence ID" value="XM_019156955.1"/>
</dbReference>
<dbReference type="GO" id="GO:0042729">
    <property type="term" value="C:DASH complex"/>
    <property type="evidence" value="ECO:0007669"/>
    <property type="project" value="InterPro"/>
</dbReference>
<keyword evidence="12" id="KW-0206">Cytoskeleton</keyword>
<feature type="compositionally biased region" description="Acidic residues" evidence="16">
    <location>
        <begin position="325"/>
        <end position="334"/>
    </location>
</feature>
<dbReference type="OrthoDB" id="5573898at2759"/>
<dbReference type="Pfam" id="PF08655">
    <property type="entry name" value="DASH_Ask1"/>
    <property type="match status" value="1"/>
</dbReference>
<evidence type="ECO:0000256" key="6">
    <source>
        <dbReference type="ARBA" id="ARBA00022454"/>
    </source>
</evidence>
<organism evidence="17">
    <name type="scientific">Kwoniella pini CBS 10737</name>
    <dbReference type="NCBI Taxonomy" id="1296096"/>
    <lineage>
        <taxon>Eukaryota</taxon>
        <taxon>Fungi</taxon>
        <taxon>Dikarya</taxon>
        <taxon>Basidiomycota</taxon>
        <taxon>Agaricomycotina</taxon>
        <taxon>Tremellomycetes</taxon>
        <taxon>Tremellales</taxon>
        <taxon>Cryptococcaceae</taxon>
        <taxon>Kwoniella</taxon>
    </lineage>
</organism>
<dbReference type="STRING" id="1296096.A0A1B9HYY1"/>
<dbReference type="InterPro" id="IPR013964">
    <property type="entry name" value="DASH_Ask1"/>
</dbReference>
<evidence type="ECO:0000256" key="8">
    <source>
        <dbReference type="ARBA" id="ARBA00022618"/>
    </source>
</evidence>
<evidence type="ECO:0000256" key="4">
    <source>
        <dbReference type="ARBA" id="ARBA00010731"/>
    </source>
</evidence>
<proteinExistence type="inferred from homology"/>
<keyword evidence="15" id="KW-0137">Centromere</keyword>
<accession>A0A1B9HYY1</accession>
<evidence type="ECO:0000256" key="11">
    <source>
        <dbReference type="ARBA" id="ARBA00022838"/>
    </source>
</evidence>
<dbReference type="GeneID" id="30173602"/>
<dbReference type="GO" id="GO:0044732">
    <property type="term" value="C:mitotic spindle pole body"/>
    <property type="evidence" value="ECO:0007669"/>
    <property type="project" value="TreeGrafter"/>
</dbReference>
<evidence type="ECO:0000256" key="16">
    <source>
        <dbReference type="SAM" id="MobiDB-lite"/>
    </source>
</evidence>
<dbReference type="GO" id="GO:0005874">
    <property type="term" value="C:microtubule"/>
    <property type="evidence" value="ECO:0007669"/>
    <property type="project" value="UniProtKB-KW"/>
</dbReference>
<evidence type="ECO:0000313" key="18">
    <source>
        <dbReference type="EMBL" id="WWC73257.1"/>
    </source>
</evidence>
<feature type="compositionally biased region" description="Basic and acidic residues" evidence="16">
    <location>
        <begin position="368"/>
        <end position="381"/>
    </location>
</feature>
<dbReference type="EMBL" id="KI894013">
    <property type="protein sequence ID" value="OCF48454.1"/>
    <property type="molecule type" value="Genomic_DNA"/>
</dbReference>
<feature type="compositionally biased region" description="Polar residues" evidence="16">
    <location>
        <begin position="634"/>
        <end position="647"/>
    </location>
</feature>
<protein>
    <recommendedName>
        <fullName evidence="5">DASH complex subunit ASK1</fullName>
    </recommendedName>
</protein>
<keyword evidence="6" id="KW-0158">Chromosome</keyword>
<dbReference type="GO" id="GO:0008608">
    <property type="term" value="P:attachment of spindle microtubules to kinetochore"/>
    <property type="evidence" value="ECO:0007669"/>
    <property type="project" value="InterPro"/>
</dbReference>
<feature type="region of interest" description="Disordered" evidence="16">
    <location>
        <begin position="119"/>
        <end position="164"/>
    </location>
</feature>
<dbReference type="EMBL" id="CP144528">
    <property type="protein sequence ID" value="WWC73257.1"/>
    <property type="molecule type" value="Genomic_DNA"/>
</dbReference>
<keyword evidence="9" id="KW-0493">Microtubule</keyword>
<evidence type="ECO:0000256" key="12">
    <source>
        <dbReference type="ARBA" id="ARBA00023212"/>
    </source>
</evidence>